<dbReference type="Proteomes" id="UP000029738">
    <property type="component" value="Unassembled WGS sequence"/>
</dbReference>
<dbReference type="RefSeq" id="WP_038079206.1">
    <property type="nucleotide sequence ID" value="NZ_JHEG04000001.1"/>
</dbReference>
<keyword evidence="1" id="KW-0472">Membrane</keyword>
<keyword evidence="4" id="KW-1185">Reference proteome</keyword>
<evidence type="ECO:0000313" key="4">
    <source>
        <dbReference type="Proteomes" id="UP000029738"/>
    </source>
</evidence>
<feature type="transmembrane region" description="Helical" evidence="1">
    <location>
        <begin position="41"/>
        <end position="63"/>
    </location>
</feature>
<feature type="transmembrane region" description="Helical" evidence="1">
    <location>
        <begin position="7"/>
        <end position="26"/>
    </location>
</feature>
<reference evidence="3" key="1">
    <citation type="journal article" date="2015" name="Genome Announc.">
        <title>Draft Genome Sequence of Tolypothrix boutellei Strain VB521301.</title>
        <authorList>
            <person name="Chandrababunaidu M.M."/>
            <person name="Singh D."/>
            <person name="Sen D."/>
            <person name="Bhan S."/>
            <person name="Das S."/>
            <person name="Gupta A."/>
            <person name="Adhikary S.P."/>
            <person name="Tripathy S."/>
        </authorList>
    </citation>
    <scope>NUCLEOTIDE SEQUENCE</scope>
    <source>
        <strain evidence="3">VB521301</strain>
    </source>
</reference>
<protein>
    <submittedName>
        <fullName evidence="3">Uncharacterized protein</fullName>
    </submittedName>
</protein>
<comment type="caution">
    <text evidence="3">The sequence shown here is derived from an EMBL/GenBank/DDBJ whole genome shotgun (WGS) entry which is preliminary data.</text>
</comment>
<dbReference type="OrthoDB" id="531764at2"/>
<evidence type="ECO:0000256" key="1">
    <source>
        <dbReference type="SAM" id="Phobius"/>
    </source>
</evidence>
<gene>
    <name evidence="3" type="ORF">DA73_0226670</name>
    <name evidence="2" type="ORF">DA73_0400010480</name>
</gene>
<sequence>MMSTIPLYIALLFYVFMAFSFFQKWLDFFIADAEMTSEERVFSTIILVMATVFWPIVVPFAYLEVLKFHQKHKEVIDSLLASSNSRLQDK</sequence>
<reference evidence="2" key="2">
    <citation type="submission" date="2019-11" db="EMBL/GenBank/DDBJ databases">
        <title>Improved Assembly of Tolypothrix boutellei genome.</title>
        <authorList>
            <person name="Sarangi A.N."/>
            <person name="Mukherjee M."/>
            <person name="Ghosh S."/>
            <person name="Singh D."/>
            <person name="Das A."/>
            <person name="Kant S."/>
            <person name="Prusty A."/>
            <person name="Tripathy S."/>
        </authorList>
    </citation>
    <scope>NUCLEOTIDE SEQUENCE</scope>
    <source>
        <strain evidence="2">VB521301</strain>
    </source>
</reference>
<proteinExistence type="predicted"/>
<keyword evidence="1" id="KW-0812">Transmembrane</keyword>
<accession>A0A0C1N6U6</accession>
<keyword evidence="1" id="KW-1133">Transmembrane helix</keyword>
<evidence type="ECO:0000313" key="2">
    <source>
        <dbReference type="EMBL" id="KAF3885849.1"/>
    </source>
</evidence>
<organism evidence="3">
    <name type="scientific">Tolypothrix bouteillei VB521301</name>
    <dbReference type="NCBI Taxonomy" id="1479485"/>
    <lineage>
        <taxon>Bacteria</taxon>
        <taxon>Bacillati</taxon>
        <taxon>Cyanobacteriota</taxon>
        <taxon>Cyanophyceae</taxon>
        <taxon>Nostocales</taxon>
        <taxon>Tolypothrichaceae</taxon>
        <taxon>Tolypothrix</taxon>
    </lineage>
</organism>
<dbReference type="AlphaFoldDB" id="A0A0C1N6U6"/>
<evidence type="ECO:0000313" key="3">
    <source>
        <dbReference type="EMBL" id="KIE08226.1"/>
    </source>
</evidence>
<dbReference type="EMBL" id="JHEG04000001">
    <property type="protein sequence ID" value="KAF3885849.1"/>
    <property type="molecule type" value="Genomic_DNA"/>
</dbReference>
<name>A0A0C1N6U6_9CYAN</name>
<dbReference type="EMBL" id="JHEG02000058">
    <property type="protein sequence ID" value="KIE08226.1"/>
    <property type="molecule type" value="Genomic_DNA"/>
</dbReference>